<keyword evidence="3 8" id="KW-0808">Transferase</keyword>
<keyword evidence="8" id="KW-0521">NADP</keyword>
<evidence type="ECO:0000256" key="1">
    <source>
        <dbReference type="ARBA" id="ARBA00009558"/>
    </source>
</evidence>
<dbReference type="InterPro" id="IPR000768">
    <property type="entry name" value="ART"/>
</dbReference>
<dbReference type="Pfam" id="PF01129">
    <property type="entry name" value="ART"/>
    <property type="match status" value="1"/>
</dbReference>
<evidence type="ECO:0000256" key="6">
    <source>
        <dbReference type="ARBA" id="ARBA00047597"/>
    </source>
</evidence>
<dbReference type="Gene3D" id="3.90.176.10">
    <property type="entry name" value="Toxin ADP-ribosyltransferase, Chain A, domain 1"/>
    <property type="match status" value="1"/>
</dbReference>
<gene>
    <name evidence="10" type="ORF">EDS130_LOCUS18912</name>
    <name evidence="9" type="ORF">XAT740_LOCUS16961</name>
</gene>
<reference evidence="9" key="1">
    <citation type="submission" date="2021-02" db="EMBL/GenBank/DDBJ databases">
        <authorList>
            <person name="Nowell W R."/>
        </authorList>
    </citation>
    <scope>NUCLEOTIDE SEQUENCE</scope>
</reference>
<protein>
    <recommendedName>
        <fullName evidence="8">NAD(P)(+)--arginine ADP-ribosyltransferase</fullName>
        <ecNumber evidence="8">2.4.2.31</ecNumber>
    </recommendedName>
    <alternativeName>
        <fullName evidence="8">Mono(ADP-ribosyl)transferase</fullName>
    </alternativeName>
</protein>
<dbReference type="InterPro" id="IPR050952">
    <property type="entry name" value="TRIM-NHL_E3_ligases"/>
</dbReference>
<sequence>MATNVLSNNKSNSNNHIQCFDLFHLIWLDDDDSGKDENDEYMLRSTLIKFTKYQNVISCRQYIENLSANNRLVLLISNHLSNEIIPTIHKLQQVSLICVYGVNSVTNEKSFEQFSKVKIIVAKLKYFISTICLNFRMYQQDQGSSLNNMFTINTGNSTLEVKGEFVFFQTLIDCLLKMKPNKRDENELRSYLEKKYENNTTTLKRIRTFYDTYSPDKIFCSYTTEPFVYDIMNTALRQQDIHMMFLWRSCFFDMYHQLRELQLQDQIEVYRGQNISKHELETLKSSIDKLISLNSFWSTSLDRDVAALWAEAQGQSDDMVPVLFEIDADPYMVDTKPFADIGKYSKYPDEQEILFMFGSIFRVIKVYQNTQSMWTVKLSLCDDYDQDVEKVLKYMREQNEKGETNLHTLGKLVWQMGYDDLAKKYYSRFLEDLQPDDILRSVVCQDIALIESQNRAYNNSMEWKLKELESKQTNISSDSDISRVPTIHPAARWARNGITIAGGHGVGKALDQLYLPDGLIIDGDGTVYIADWWNNRIMAWTNNETEGRIVVGENKYDFEELFQPSDLVIDKIQNCFIISDNGKRRVIRYSCKNDISACAETIMDNILSWGLTIDDQGSLYVTDIEKHEVQCYRKEEKMVITRTIVAGGNGQGKLNSQLNTPLYIFVDSDHAIYVSDHENHRVMKWVKGAKEGILVAGGEHAGEDLGHLWYPGGIIVDKEGTIYIADTQNHRVVRWCKGEKQGELIAGGHGQGENADQLNEPKCLAFDIYGNLYVTDKNNHRVQQFIIH</sequence>
<keyword evidence="8" id="KW-0520">NAD</keyword>
<evidence type="ECO:0000256" key="7">
    <source>
        <dbReference type="PROSITE-ProRule" id="PRU00504"/>
    </source>
</evidence>
<dbReference type="PANTHER" id="PTHR24104">
    <property type="entry name" value="E3 UBIQUITIN-PROTEIN LIGASE NHLRC1-RELATED"/>
    <property type="match status" value="1"/>
</dbReference>
<dbReference type="EMBL" id="CAJNOR010001096">
    <property type="protein sequence ID" value="CAF1073890.1"/>
    <property type="molecule type" value="Genomic_DNA"/>
</dbReference>
<evidence type="ECO:0000256" key="8">
    <source>
        <dbReference type="RuleBase" id="RU361228"/>
    </source>
</evidence>
<feature type="repeat" description="NHL" evidence="7">
    <location>
        <begin position="609"/>
        <end position="635"/>
    </location>
</feature>
<dbReference type="PROSITE" id="PS51125">
    <property type="entry name" value="NHL"/>
    <property type="match status" value="1"/>
</dbReference>
<dbReference type="GO" id="GO:0106274">
    <property type="term" value="F:NAD+-protein-arginine ADP-ribosyltransferase activity"/>
    <property type="evidence" value="ECO:0007669"/>
    <property type="project" value="UniProtKB-EC"/>
</dbReference>
<dbReference type="AlphaFoldDB" id="A0A814M6G7"/>
<comment type="catalytic activity">
    <reaction evidence="6 8">
        <text>L-arginyl-[protein] + NAD(+) = N(omega)-(ADP-D-ribosyl)-L-arginyl-[protein] + nicotinamide + H(+)</text>
        <dbReference type="Rhea" id="RHEA:19149"/>
        <dbReference type="Rhea" id="RHEA-COMP:10532"/>
        <dbReference type="Rhea" id="RHEA-COMP:15087"/>
        <dbReference type="ChEBI" id="CHEBI:15378"/>
        <dbReference type="ChEBI" id="CHEBI:17154"/>
        <dbReference type="ChEBI" id="CHEBI:29965"/>
        <dbReference type="ChEBI" id="CHEBI:57540"/>
        <dbReference type="ChEBI" id="CHEBI:142554"/>
        <dbReference type="EC" id="2.4.2.31"/>
    </reaction>
</comment>
<organism evidence="9 11">
    <name type="scientific">Adineta ricciae</name>
    <name type="common">Rotifer</name>
    <dbReference type="NCBI Taxonomy" id="249248"/>
    <lineage>
        <taxon>Eukaryota</taxon>
        <taxon>Metazoa</taxon>
        <taxon>Spiralia</taxon>
        <taxon>Gnathifera</taxon>
        <taxon>Rotifera</taxon>
        <taxon>Eurotatoria</taxon>
        <taxon>Bdelloidea</taxon>
        <taxon>Adinetida</taxon>
        <taxon>Adinetidae</taxon>
        <taxon>Adineta</taxon>
    </lineage>
</organism>
<proteinExistence type="inferred from homology"/>
<keyword evidence="2 8" id="KW-0328">Glycosyltransferase</keyword>
<evidence type="ECO:0000256" key="4">
    <source>
        <dbReference type="ARBA" id="ARBA00022695"/>
    </source>
</evidence>
<dbReference type="Pfam" id="PF01436">
    <property type="entry name" value="NHL"/>
    <property type="match status" value="2"/>
</dbReference>
<dbReference type="Gene3D" id="2.120.10.30">
    <property type="entry name" value="TolB, C-terminal domain"/>
    <property type="match status" value="2"/>
</dbReference>
<evidence type="ECO:0000313" key="11">
    <source>
        <dbReference type="Proteomes" id="UP000663828"/>
    </source>
</evidence>
<comment type="similarity">
    <text evidence="1 8">Belongs to the Arg-specific ADP-ribosyltransferase family.</text>
</comment>
<dbReference type="SUPFAM" id="SSF63829">
    <property type="entry name" value="Calcium-dependent phosphotriesterase"/>
    <property type="match status" value="1"/>
</dbReference>
<name>A0A814M6G7_ADIRI</name>
<evidence type="ECO:0000256" key="5">
    <source>
        <dbReference type="ARBA" id="ARBA00022737"/>
    </source>
</evidence>
<comment type="caution">
    <text evidence="9">The sequence shown here is derived from an EMBL/GenBank/DDBJ whole genome shotgun (WGS) entry which is preliminary data.</text>
</comment>
<accession>A0A814M6G7</accession>
<evidence type="ECO:0000256" key="2">
    <source>
        <dbReference type="ARBA" id="ARBA00022676"/>
    </source>
</evidence>
<dbReference type="EC" id="2.4.2.31" evidence="8"/>
<dbReference type="SUPFAM" id="SSF56399">
    <property type="entry name" value="ADP-ribosylation"/>
    <property type="match status" value="1"/>
</dbReference>
<evidence type="ECO:0000313" key="10">
    <source>
        <dbReference type="EMBL" id="CAF1080013.1"/>
    </source>
</evidence>
<dbReference type="InterPro" id="IPR011042">
    <property type="entry name" value="6-blade_b-propeller_TolB-like"/>
</dbReference>
<keyword evidence="5" id="KW-0677">Repeat</keyword>
<evidence type="ECO:0000256" key="3">
    <source>
        <dbReference type="ARBA" id="ARBA00022679"/>
    </source>
</evidence>
<keyword evidence="4" id="KW-0548">Nucleotidyltransferase</keyword>
<dbReference type="PANTHER" id="PTHR24104:SF25">
    <property type="entry name" value="PROTEIN LIN-41"/>
    <property type="match status" value="1"/>
</dbReference>
<dbReference type="Proteomes" id="UP000663852">
    <property type="component" value="Unassembled WGS sequence"/>
</dbReference>
<dbReference type="CDD" id="cd05819">
    <property type="entry name" value="NHL"/>
    <property type="match status" value="1"/>
</dbReference>
<dbReference type="GO" id="GO:0016779">
    <property type="term" value="F:nucleotidyltransferase activity"/>
    <property type="evidence" value="ECO:0007669"/>
    <property type="project" value="UniProtKB-KW"/>
</dbReference>
<dbReference type="InterPro" id="IPR001258">
    <property type="entry name" value="NHL_repeat"/>
</dbReference>
<evidence type="ECO:0000313" key="9">
    <source>
        <dbReference type="EMBL" id="CAF1073890.1"/>
    </source>
</evidence>
<dbReference type="EMBL" id="CAJNOJ010000089">
    <property type="protein sequence ID" value="CAF1080013.1"/>
    <property type="molecule type" value="Genomic_DNA"/>
</dbReference>
<dbReference type="OrthoDB" id="10005131at2759"/>
<dbReference type="GO" id="GO:0008270">
    <property type="term" value="F:zinc ion binding"/>
    <property type="evidence" value="ECO:0007669"/>
    <property type="project" value="UniProtKB-KW"/>
</dbReference>
<dbReference type="PROSITE" id="PS51996">
    <property type="entry name" value="TR_MART"/>
    <property type="match status" value="1"/>
</dbReference>
<dbReference type="Proteomes" id="UP000663828">
    <property type="component" value="Unassembled WGS sequence"/>
</dbReference>
<keyword evidence="11" id="KW-1185">Reference proteome</keyword>